<feature type="domain" description="ER-bound oxygenase mpaB/mpaB'/Rubber oxygenase catalytic" evidence="1">
    <location>
        <begin position="40"/>
        <end position="179"/>
    </location>
</feature>
<dbReference type="PANTHER" id="PTHR36151:SF3">
    <property type="entry name" value="ER-BOUND OXYGENASE MPAB_MPAB'_RUBBER OXYGENASE CATALYTIC DOMAIN-CONTAINING PROTEIN"/>
    <property type="match status" value="1"/>
</dbReference>
<dbReference type="PANTHER" id="PTHR36151">
    <property type="entry name" value="BLR2777 PROTEIN"/>
    <property type="match status" value="1"/>
</dbReference>
<dbReference type="OrthoDB" id="3422701at2"/>
<dbReference type="GO" id="GO:0016491">
    <property type="term" value="F:oxidoreductase activity"/>
    <property type="evidence" value="ECO:0007669"/>
    <property type="project" value="InterPro"/>
</dbReference>
<sequence length="179" mass="20097">MPTPLATRLEAASQRLRTRADLQVSRLRGRPVTERPFDMRDFLDGHAVFYAGTANVIMQLGWPAVGYGVHESTVDSGNIMKVPRKRLRTTVTYLAVALLGTDAERDHLRGEINRQHRHVRSTDQSPVKYNAFARDLQLWVGLCLAYGSRDFYEKLHGAVPAALSEPYVTHLGRLATSLQ</sequence>
<organism evidence="2 3">
    <name type="scientific">Nocardioides caeni</name>
    <dbReference type="NCBI Taxonomy" id="574700"/>
    <lineage>
        <taxon>Bacteria</taxon>
        <taxon>Bacillati</taxon>
        <taxon>Actinomycetota</taxon>
        <taxon>Actinomycetes</taxon>
        <taxon>Propionibacteriales</taxon>
        <taxon>Nocardioidaceae</taxon>
        <taxon>Nocardioides</taxon>
    </lineage>
</organism>
<dbReference type="EMBL" id="STGW01000031">
    <property type="protein sequence ID" value="THV08759.1"/>
    <property type="molecule type" value="Genomic_DNA"/>
</dbReference>
<reference evidence="2 3" key="1">
    <citation type="journal article" date="2009" name="Int. J. Syst. Evol. Microbiol.">
        <title>Nocardioides caeni sp. nov., isolated from wastewater.</title>
        <authorList>
            <person name="Yoon J.H."/>
            <person name="Kang S.J."/>
            <person name="Park S."/>
            <person name="Kim W."/>
            <person name="Oh T.K."/>
        </authorList>
    </citation>
    <scope>NUCLEOTIDE SEQUENCE [LARGE SCALE GENOMIC DNA]</scope>
    <source>
        <strain evidence="2 3">DSM 23134</strain>
    </source>
</reference>
<dbReference type="RefSeq" id="WP_136564528.1">
    <property type="nucleotide sequence ID" value="NZ_STGW01000031.1"/>
</dbReference>
<keyword evidence="3" id="KW-1185">Reference proteome</keyword>
<protein>
    <submittedName>
        <fullName evidence="2">DUF2236 domain-containing protein</fullName>
    </submittedName>
</protein>
<evidence type="ECO:0000313" key="2">
    <source>
        <dbReference type="EMBL" id="THV08759.1"/>
    </source>
</evidence>
<comment type="caution">
    <text evidence="2">The sequence shown here is derived from an EMBL/GenBank/DDBJ whole genome shotgun (WGS) entry which is preliminary data.</text>
</comment>
<dbReference type="Pfam" id="PF09995">
    <property type="entry name" value="MPAB_Lcp_cat"/>
    <property type="match status" value="1"/>
</dbReference>
<evidence type="ECO:0000313" key="3">
    <source>
        <dbReference type="Proteomes" id="UP000307087"/>
    </source>
</evidence>
<evidence type="ECO:0000259" key="1">
    <source>
        <dbReference type="Pfam" id="PF09995"/>
    </source>
</evidence>
<dbReference type="Proteomes" id="UP000307087">
    <property type="component" value="Unassembled WGS sequence"/>
</dbReference>
<dbReference type="InterPro" id="IPR018713">
    <property type="entry name" value="MPAB/Lcp_cat_dom"/>
</dbReference>
<name>A0A4S8N0Z8_9ACTN</name>
<dbReference type="AlphaFoldDB" id="A0A4S8N0Z8"/>
<feature type="non-terminal residue" evidence="2">
    <location>
        <position position="179"/>
    </location>
</feature>
<gene>
    <name evidence="2" type="ORF">E9934_19265</name>
</gene>
<proteinExistence type="predicted"/>
<accession>A0A4S8N0Z8</accession>